<dbReference type="InterPro" id="IPR001304">
    <property type="entry name" value="C-type_lectin-like"/>
</dbReference>
<dbReference type="Pfam" id="PF00059">
    <property type="entry name" value="Lectin_C"/>
    <property type="match status" value="1"/>
</dbReference>
<evidence type="ECO:0000313" key="3">
    <source>
        <dbReference type="EMBL" id="TRY68557.1"/>
    </source>
</evidence>
<evidence type="ECO:0000259" key="2">
    <source>
        <dbReference type="PROSITE" id="PS50041"/>
    </source>
</evidence>
<proteinExistence type="predicted"/>
<dbReference type="EMBL" id="VCGU01000010">
    <property type="protein sequence ID" value="TRY68557.1"/>
    <property type="molecule type" value="Genomic_DNA"/>
</dbReference>
<dbReference type="PROSITE" id="PS50041">
    <property type="entry name" value="C_TYPE_LECTIN_2"/>
    <property type="match status" value="1"/>
</dbReference>
<comment type="caution">
    <text evidence="3">The sequence shown here is derived from an EMBL/GenBank/DDBJ whole genome shotgun (WGS) entry which is preliminary data.</text>
</comment>
<organism evidence="3 4">
    <name type="scientific">Tigriopus californicus</name>
    <name type="common">Marine copepod</name>
    <dbReference type="NCBI Taxonomy" id="6832"/>
    <lineage>
        <taxon>Eukaryota</taxon>
        <taxon>Metazoa</taxon>
        <taxon>Ecdysozoa</taxon>
        <taxon>Arthropoda</taxon>
        <taxon>Crustacea</taxon>
        <taxon>Multicrustacea</taxon>
        <taxon>Hexanauplia</taxon>
        <taxon>Copepoda</taxon>
        <taxon>Harpacticoida</taxon>
        <taxon>Harpacticidae</taxon>
        <taxon>Tigriopus</taxon>
    </lineage>
</organism>
<protein>
    <recommendedName>
        <fullName evidence="2">C-type lectin domain-containing protein</fullName>
    </recommendedName>
</protein>
<dbReference type="InterPro" id="IPR016186">
    <property type="entry name" value="C-type_lectin-like/link_sf"/>
</dbReference>
<reference evidence="3 4" key="1">
    <citation type="journal article" date="2018" name="Nat. Ecol. Evol.">
        <title>Genomic signatures of mitonuclear coevolution across populations of Tigriopus californicus.</title>
        <authorList>
            <person name="Barreto F.S."/>
            <person name="Watson E.T."/>
            <person name="Lima T.G."/>
            <person name="Willett C.S."/>
            <person name="Edmands S."/>
            <person name="Li W."/>
            <person name="Burton R.S."/>
        </authorList>
    </citation>
    <scope>NUCLEOTIDE SEQUENCE [LARGE SCALE GENOMIC DNA]</scope>
    <source>
        <strain evidence="3 4">San Diego</strain>
    </source>
</reference>
<gene>
    <name evidence="3" type="ORF">TCAL_16539</name>
</gene>
<accession>A0A553NT04</accession>
<name>A0A553NT04_TIGCA</name>
<evidence type="ECO:0000313" key="4">
    <source>
        <dbReference type="Proteomes" id="UP000318571"/>
    </source>
</evidence>
<feature type="chain" id="PRO_5021906929" description="C-type lectin domain-containing protein" evidence="1">
    <location>
        <begin position="19"/>
        <end position="404"/>
    </location>
</feature>
<dbReference type="CDD" id="cd00037">
    <property type="entry name" value="CLECT"/>
    <property type="match status" value="1"/>
</dbReference>
<feature type="signal peptide" evidence="1">
    <location>
        <begin position="1"/>
        <end position="18"/>
    </location>
</feature>
<evidence type="ECO:0000256" key="1">
    <source>
        <dbReference type="SAM" id="SignalP"/>
    </source>
</evidence>
<dbReference type="SUPFAM" id="SSF56436">
    <property type="entry name" value="C-type lectin-like"/>
    <property type="match status" value="1"/>
</dbReference>
<feature type="domain" description="C-type lectin" evidence="2">
    <location>
        <begin position="115"/>
        <end position="237"/>
    </location>
</feature>
<dbReference type="Proteomes" id="UP000318571">
    <property type="component" value="Chromosome 1"/>
</dbReference>
<sequence>MTLIIFFAFETSSLPTTGAVLASTTGGSEDLWAGIYSPQHDWLKCVNESCHRYIYNIQGMPLSFYEWNVPIMADTSSMCLKLSPNGSISSQDCGQPLQAVCELDCSPRDSNGTTKSFEEANTHCQSLNANLVVVKSLRDNWGLNQLSKKQGGLKHEAYIGLDPSTLTQACSPWDGCRGLKWLDGTPYEKNAVHWVLTTNGSASVGCFVMKHFQDSNGDNYQIIGVNDCDQRRAYSCNDQQAGDFFKLDHDKTEKGVSPTAYCHDIKEFLDSILIDRGVAYHDGEYRASIDEGKDHRTCSCFIFKDSTFKFNVVNSTGVRMMHILAISPIKESYEAILSMLEKVDFHHFVPHDLEYFLSQDLKCLNMISLFLWETDSWNEKFVERSIASLDHNFKAFVKTDGDVM</sequence>
<dbReference type="InterPro" id="IPR016187">
    <property type="entry name" value="CTDL_fold"/>
</dbReference>
<keyword evidence="1" id="KW-0732">Signal</keyword>
<dbReference type="Gene3D" id="3.10.100.10">
    <property type="entry name" value="Mannose-Binding Protein A, subunit A"/>
    <property type="match status" value="1"/>
</dbReference>
<dbReference type="AlphaFoldDB" id="A0A553NT04"/>
<keyword evidence="4" id="KW-1185">Reference proteome</keyword>